<evidence type="ECO:0000313" key="3">
    <source>
        <dbReference type="Proteomes" id="UP001431209"/>
    </source>
</evidence>
<sequence>MVQLKFTSFVYSQLTQNFELPNKDLTGQVVIVTGSNVGLGLESARHLAAMNPSKLILACRDTVKAEAAITDIKNTTNSVATIQAWKLDLQSFDSVKLFVEKCNRELDRLDILVENAGIATAEYRLTADKWESTIQTNVLSTFLLAILLLPLLRKTTKKNSDTRLVIVASEVHHWSPFDERDAPNIFERLNDQTHFKPNDRYQISKLLDVLLTRALAENMKAPEDKSISVTSVNPGLCHSELGREAGWGLWLMKKALARTTEMGARTLTHSAVGKLEPHATKGTYYSDCKETEPSDFVIGEEGKKAQDRLWTEMVQILSRVDSSVKRILQQ</sequence>
<dbReference type="GO" id="GO:0016491">
    <property type="term" value="F:oxidoreductase activity"/>
    <property type="evidence" value="ECO:0007669"/>
    <property type="project" value="UniProtKB-KW"/>
</dbReference>
<reference evidence="2 3" key="1">
    <citation type="submission" date="2024-03" db="EMBL/GenBank/DDBJ databases">
        <title>The Acrasis kona genome and developmental transcriptomes reveal deep origins of eukaryotic multicellular pathways.</title>
        <authorList>
            <person name="Sheikh S."/>
            <person name="Fu C.-J."/>
            <person name="Brown M.W."/>
            <person name="Baldauf S.L."/>
        </authorList>
    </citation>
    <scope>NUCLEOTIDE SEQUENCE [LARGE SCALE GENOMIC DNA]</scope>
    <source>
        <strain evidence="2 3">ATCC MYA-3509</strain>
    </source>
</reference>
<accession>A0AAW2ZB05</accession>
<dbReference type="AlphaFoldDB" id="A0AAW2ZB05"/>
<keyword evidence="1" id="KW-0560">Oxidoreductase</keyword>
<protein>
    <submittedName>
        <fullName evidence="2">Retinol dehydrogenase</fullName>
    </submittedName>
</protein>
<dbReference type="Pfam" id="PF00106">
    <property type="entry name" value="adh_short"/>
    <property type="match status" value="1"/>
</dbReference>
<evidence type="ECO:0000256" key="1">
    <source>
        <dbReference type="ARBA" id="ARBA00023002"/>
    </source>
</evidence>
<organism evidence="2 3">
    <name type="scientific">Acrasis kona</name>
    <dbReference type="NCBI Taxonomy" id="1008807"/>
    <lineage>
        <taxon>Eukaryota</taxon>
        <taxon>Discoba</taxon>
        <taxon>Heterolobosea</taxon>
        <taxon>Tetramitia</taxon>
        <taxon>Eutetramitia</taxon>
        <taxon>Acrasidae</taxon>
        <taxon>Acrasis</taxon>
    </lineage>
</organism>
<dbReference type="InterPro" id="IPR002347">
    <property type="entry name" value="SDR_fam"/>
</dbReference>
<dbReference type="PANTHER" id="PTHR43157:SF31">
    <property type="entry name" value="PHOSPHATIDYLINOSITOL-GLYCAN BIOSYNTHESIS CLASS F PROTEIN"/>
    <property type="match status" value="1"/>
</dbReference>
<gene>
    <name evidence="2" type="ORF">AKO1_001526</name>
</gene>
<dbReference type="EMBL" id="JAOPGA020001252">
    <property type="protein sequence ID" value="KAL0486635.1"/>
    <property type="molecule type" value="Genomic_DNA"/>
</dbReference>
<evidence type="ECO:0000313" key="2">
    <source>
        <dbReference type="EMBL" id="KAL0486635.1"/>
    </source>
</evidence>
<dbReference type="SUPFAM" id="SSF51735">
    <property type="entry name" value="NAD(P)-binding Rossmann-fold domains"/>
    <property type="match status" value="1"/>
</dbReference>
<dbReference type="Proteomes" id="UP001431209">
    <property type="component" value="Unassembled WGS sequence"/>
</dbReference>
<name>A0AAW2ZB05_9EUKA</name>
<dbReference type="InterPro" id="IPR036291">
    <property type="entry name" value="NAD(P)-bd_dom_sf"/>
</dbReference>
<dbReference type="PRINTS" id="PR00081">
    <property type="entry name" value="GDHRDH"/>
</dbReference>
<dbReference type="Gene3D" id="3.40.50.720">
    <property type="entry name" value="NAD(P)-binding Rossmann-like Domain"/>
    <property type="match status" value="1"/>
</dbReference>
<keyword evidence="3" id="KW-1185">Reference proteome</keyword>
<proteinExistence type="predicted"/>
<dbReference type="PANTHER" id="PTHR43157">
    <property type="entry name" value="PHOSPHATIDYLINOSITOL-GLYCAN BIOSYNTHESIS CLASS F PROTEIN-RELATED"/>
    <property type="match status" value="1"/>
</dbReference>
<comment type="caution">
    <text evidence="2">The sequence shown here is derived from an EMBL/GenBank/DDBJ whole genome shotgun (WGS) entry which is preliminary data.</text>
</comment>